<dbReference type="Proteomes" id="UP001390339">
    <property type="component" value="Unassembled WGS sequence"/>
</dbReference>
<dbReference type="InterPro" id="IPR051695">
    <property type="entry name" value="Phosphoglycerate_Mutase"/>
</dbReference>
<feature type="region of interest" description="Disordered" evidence="2">
    <location>
        <begin position="205"/>
        <end position="241"/>
    </location>
</feature>
<sequence length="300" mass="32905">MHLLLVRHGESTDNVANLYAGSRDAPLTNHGVLQARRLAEHLLSPASEAESGCITHIFTSNLQRAYKTAGAVADAQARSINLDGGPPYVADVVQLTELREKDFGSSEGKRFGTKSTAINKETTLEPARSDEEAPAAMVARVNRFIDVHLFPIIEQYSISHDRVLVVAHGIILNYLLRALNTRFGGMKLENNATWSNTGVLQALVRAHKGDRSRDTNSKSDELRREKPSSSRSAPGSTPPPQIYTFIVQSINNVDHLKGLKKTRGGVGSAKFDPRQRTMDSFFTSTAKKRKAEGEAERDST</sequence>
<evidence type="ECO:0000313" key="4">
    <source>
        <dbReference type="Proteomes" id="UP001390339"/>
    </source>
</evidence>
<evidence type="ECO:0000256" key="1">
    <source>
        <dbReference type="ARBA" id="ARBA00022801"/>
    </source>
</evidence>
<name>A0ABR2IG34_9PEZI</name>
<comment type="caution">
    <text evidence="3">The sequence shown here is derived from an EMBL/GenBank/DDBJ whole genome shotgun (WGS) entry which is preliminary data.</text>
</comment>
<keyword evidence="4" id="KW-1185">Reference proteome</keyword>
<gene>
    <name evidence="3" type="ORF">PGQ11_008775</name>
</gene>
<dbReference type="InterPro" id="IPR029033">
    <property type="entry name" value="His_PPase_superfam"/>
</dbReference>
<dbReference type="SMART" id="SM00855">
    <property type="entry name" value="PGAM"/>
    <property type="match status" value="1"/>
</dbReference>
<dbReference type="EMBL" id="JAPCWZ010000005">
    <property type="protein sequence ID" value="KAK8862540.1"/>
    <property type="molecule type" value="Genomic_DNA"/>
</dbReference>
<evidence type="ECO:0000256" key="2">
    <source>
        <dbReference type="SAM" id="MobiDB-lite"/>
    </source>
</evidence>
<dbReference type="InterPro" id="IPR013078">
    <property type="entry name" value="His_Pase_superF_clade-1"/>
</dbReference>
<protein>
    <submittedName>
        <fullName evidence="3">Histidine phosphatase superfamily</fullName>
    </submittedName>
</protein>
<feature type="compositionally biased region" description="Basic and acidic residues" evidence="2">
    <location>
        <begin position="207"/>
        <end position="228"/>
    </location>
</feature>
<accession>A0ABR2IG34</accession>
<dbReference type="Pfam" id="PF00300">
    <property type="entry name" value="His_Phos_1"/>
    <property type="match status" value="1"/>
</dbReference>
<proteinExistence type="predicted"/>
<feature type="compositionally biased region" description="Basic and acidic residues" evidence="2">
    <location>
        <begin position="291"/>
        <end position="300"/>
    </location>
</feature>
<dbReference type="PANTHER" id="PTHR46517:SF1">
    <property type="entry name" value="FRUCTOSE-2,6-BISPHOSPHATASE TIGAR"/>
    <property type="match status" value="1"/>
</dbReference>
<keyword evidence="1" id="KW-0378">Hydrolase</keyword>
<dbReference type="InterPro" id="IPR001345">
    <property type="entry name" value="PG/BPGM_mutase_AS"/>
</dbReference>
<dbReference type="CDD" id="cd07067">
    <property type="entry name" value="HP_PGM_like"/>
    <property type="match status" value="1"/>
</dbReference>
<feature type="region of interest" description="Disordered" evidence="2">
    <location>
        <begin position="259"/>
        <end position="300"/>
    </location>
</feature>
<dbReference type="Gene3D" id="3.40.50.1240">
    <property type="entry name" value="Phosphoglycerate mutase-like"/>
    <property type="match status" value="1"/>
</dbReference>
<dbReference type="PROSITE" id="PS00175">
    <property type="entry name" value="PG_MUTASE"/>
    <property type="match status" value="1"/>
</dbReference>
<organism evidence="3 4">
    <name type="scientific">Apiospora arundinis</name>
    <dbReference type="NCBI Taxonomy" id="335852"/>
    <lineage>
        <taxon>Eukaryota</taxon>
        <taxon>Fungi</taxon>
        <taxon>Dikarya</taxon>
        <taxon>Ascomycota</taxon>
        <taxon>Pezizomycotina</taxon>
        <taxon>Sordariomycetes</taxon>
        <taxon>Xylariomycetidae</taxon>
        <taxon>Amphisphaeriales</taxon>
        <taxon>Apiosporaceae</taxon>
        <taxon>Apiospora</taxon>
    </lineage>
</organism>
<dbReference type="PANTHER" id="PTHR46517">
    <property type="entry name" value="FRUCTOSE-2,6-BISPHOSPHATASE TIGAR"/>
    <property type="match status" value="1"/>
</dbReference>
<dbReference type="SUPFAM" id="SSF53254">
    <property type="entry name" value="Phosphoglycerate mutase-like"/>
    <property type="match status" value="1"/>
</dbReference>
<reference evidence="3 4" key="1">
    <citation type="journal article" date="2024" name="IMA Fungus">
        <title>Apiospora arundinis, a panoply of carbohydrate-active enzymes and secondary metabolites.</title>
        <authorList>
            <person name="Sorensen T."/>
            <person name="Petersen C."/>
            <person name="Muurmann A.T."/>
            <person name="Christiansen J.V."/>
            <person name="Brundto M.L."/>
            <person name="Overgaard C.K."/>
            <person name="Boysen A.T."/>
            <person name="Wollenberg R.D."/>
            <person name="Larsen T.O."/>
            <person name="Sorensen J.L."/>
            <person name="Nielsen K.L."/>
            <person name="Sondergaard T.E."/>
        </authorList>
    </citation>
    <scope>NUCLEOTIDE SEQUENCE [LARGE SCALE GENOMIC DNA]</scope>
    <source>
        <strain evidence="3 4">AAU 773</strain>
    </source>
</reference>
<evidence type="ECO:0000313" key="3">
    <source>
        <dbReference type="EMBL" id="KAK8862540.1"/>
    </source>
</evidence>